<dbReference type="Pfam" id="PF03065">
    <property type="entry name" value="Glyco_hydro_57"/>
    <property type="match status" value="1"/>
</dbReference>
<dbReference type="InterPro" id="IPR011330">
    <property type="entry name" value="Glyco_hydro/deAcase_b/a-brl"/>
</dbReference>
<reference evidence="5" key="2">
    <citation type="submission" date="2020-08" db="EMBL/GenBank/DDBJ databases">
        <authorList>
            <person name="Chen M."/>
            <person name="Teng W."/>
            <person name="Zhao L."/>
            <person name="Hu C."/>
            <person name="Zhou Y."/>
            <person name="Han B."/>
            <person name="Song L."/>
            <person name="Shu W."/>
        </authorList>
    </citation>
    <scope>NUCLEOTIDE SEQUENCE</scope>
    <source>
        <strain evidence="5">FACHB-1277</strain>
    </source>
</reference>
<dbReference type="Gene3D" id="3.20.110.10">
    <property type="entry name" value="Glycoside hydrolase 38, N terminal domain"/>
    <property type="match status" value="1"/>
</dbReference>
<evidence type="ECO:0000256" key="2">
    <source>
        <dbReference type="ARBA" id="ARBA00023277"/>
    </source>
</evidence>
<sequence>MIIHGHFYQPPRENPYLNAIERQESAAPFHDWNARIHHECYRPNAFSRIERHDGKIVKIVNNYEYMSFNMGPTLLSWMEYHDRDTYQAILDADKRSADRLNGHGNAIAQVYNHIIMPLANWRDKITQIRWGKADFKSRFGREPEGMWLAETAVDYETLEALAIEGIKFIILAPSQARRCRPIATADNPHPAWQDVSGAQIDPNRAYRCYLRRQESPSVTDERHSLSKDLELSQFHLPPDTDAYIDVFFYDGPISRDMGFGDLLGSSHNFAKRLSQAVKHDHRQHQLVSVATDGETFGHHKHFTEKTLSYAFVEEFPKRGWTVTNYAHYLSLFPPTWEVSLKSVTAWSCAHGVDRWQGGCGCGGEGSKYQQLWRRPLRDSLNWLRDRLATIYVDIGRKYFNDPWEARDRYIEVLQHSLRNDDGQLEAALERFFEQQSGNRITNSSQRVDALRLLEMQRHALLMFTSCGWFFEELSRPETVQILRYAARAIELAADVAGVLLEDEFIQRMAKAPSNLIEFKDGAGVYREQVVTNRISLAQVAAQYALSSTLGDYGRSQQIYCYQIQQQDYQLQRIGSMSLAIGQIYLTSRITQETVSYIFAVLHLGGDDFHCCIQPFTGRREYEEIKATLFKTLKQANTAAVILAMASNFSGEQFGLHHLFAEERHRILRILADETLTRLDQLYEQVYRDNYGILISFRRDDLPVPPELQVAADIVLNNRLTEALEALETGGTLPNVGLEAVAIEALNLGCKFVHVEDAQILERFILRQIHGLSAIANISEMSLFDYLNQIEQAIAISDRLHLKLNLSLCQEAFLNYLSNRIAPQCVLARQILDLESVQKQPIHIEVNLCEAISNLELHQLIDTASKLGIATEAWLLER</sequence>
<dbReference type="AlphaFoldDB" id="A0A926UTT6"/>
<organism evidence="5 6">
    <name type="scientific">Pseudanabaena cinerea FACHB-1277</name>
    <dbReference type="NCBI Taxonomy" id="2949581"/>
    <lineage>
        <taxon>Bacteria</taxon>
        <taxon>Bacillati</taxon>
        <taxon>Cyanobacteriota</taxon>
        <taxon>Cyanophyceae</taxon>
        <taxon>Pseudanabaenales</taxon>
        <taxon>Pseudanabaenaceae</taxon>
        <taxon>Pseudanabaena</taxon>
        <taxon>Pseudanabaena cinerea</taxon>
    </lineage>
</organism>
<name>A0A926UTT6_9CYAN</name>
<dbReference type="Proteomes" id="UP000631421">
    <property type="component" value="Unassembled WGS sequence"/>
</dbReference>
<evidence type="ECO:0000259" key="4">
    <source>
        <dbReference type="Pfam" id="PF03065"/>
    </source>
</evidence>
<keyword evidence="6" id="KW-1185">Reference proteome</keyword>
<accession>A0A926UTT6</accession>
<evidence type="ECO:0000256" key="3">
    <source>
        <dbReference type="RuleBase" id="RU361196"/>
    </source>
</evidence>
<evidence type="ECO:0000313" key="5">
    <source>
        <dbReference type="EMBL" id="MBD2150698.1"/>
    </source>
</evidence>
<gene>
    <name evidence="5" type="ORF">H6F44_11285</name>
</gene>
<dbReference type="CDD" id="cd10797">
    <property type="entry name" value="GH57N_APU_like_1"/>
    <property type="match status" value="1"/>
</dbReference>
<dbReference type="EMBL" id="JACJPY010000031">
    <property type="protein sequence ID" value="MBD2150698.1"/>
    <property type="molecule type" value="Genomic_DNA"/>
</dbReference>
<dbReference type="SUPFAM" id="SSF88713">
    <property type="entry name" value="Glycoside hydrolase/deacetylase"/>
    <property type="match status" value="1"/>
</dbReference>
<dbReference type="Pfam" id="PF12055">
    <property type="entry name" value="DUF3536"/>
    <property type="match status" value="1"/>
</dbReference>
<proteinExistence type="inferred from homology"/>
<dbReference type="GO" id="GO:0005975">
    <property type="term" value="P:carbohydrate metabolic process"/>
    <property type="evidence" value="ECO:0007669"/>
    <property type="project" value="InterPro"/>
</dbReference>
<evidence type="ECO:0000313" key="6">
    <source>
        <dbReference type="Proteomes" id="UP000631421"/>
    </source>
</evidence>
<dbReference type="InterPro" id="IPR021923">
    <property type="entry name" value="DUF3536"/>
</dbReference>
<comment type="caution">
    <text evidence="5">The sequence shown here is derived from an EMBL/GenBank/DDBJ whole genome shotgun (WGS) entry which is preliminary data.</text>
</comment>
<comment type="similarity">
    <text evidence="1 3">Belongs to the glycosyl hydrolase 57 family.</text>
</comment>
<keyword evidence="2 3" id="KW-0119">Carbohydrate metabolism</keyword>
<dbReference type="PANTHER" id="PTHR36306">
    <property type="entry name" value="ALPHA-AMYLASE-RELATED-RELATED"/>
    <property type="match status" value="1"/>
</dbReference>
<dbReference type="InterPro" id="IPR004300">
    <property type="entry name" value="Glyco_hydro_57_N"/>
</dbReference>
<evidence type="ECO:0000256" key="1">
    <source>
        <dbReference type="ARBA" id="ARBA00006821"/>
    </source>
</evidence>
<protein>
    <submittedName>
        <fullName evidence="5">DUF3536 domain-containing protein</fullName>
    </submittedName>
</protein>
<feature type="domain" description="Glycoside hydrolase family 57 N-terminal" evidence="4">
    <location>
        <begin position="36"/>
        <end position="328"/>
    </location>
</feature>
<dbReference type="InterPro" id="IPR027291">
    <property type="entry name" value="Glyco_hydro_38_N_sf"/>
</dbReference>
<reference evidence="5" key="1">
    <citation type="journal article" date="2015" name="ISME J.">
        <title>Draft Genome Sequence of Streptomyces incarnatus NRRL8089, which Produces the Nucleoside Antibiotic Sinefungin.</title>
        <authorList>
            <person name="Oshima K."/>
            <person name="Hattori M."/>
            <person name="Shimizu H."/>
            <person name="Fukuda K."/>
            <person name="Nemoto M."/>
            <person name="Inagaki K."/>
            <person name="Tamura T."/>
        </authorList>
    </citation>
    <scope>NUCLEOTIDE SEQUENCE</scope>
    <source>
        <strain evidence="5">FACHB-1277</strain>
    </source>
</reference>
<dbReference type="GO" id="GO:0003824">
    <property type="term" value="F:catalytic activity"/>
    <property type="evidence" value="ECO:0007669"/>
    <property type="project" value="InterPro"/>
</dbReference>
<dbReference type="InterPro" id="IPR052046">
    <property type="entry name" value="GH57_Enzymes"/>
</dbReference>
<dbReference type="PANTHER" id="PTHR36306:SF3">
    <property type="entry name" value="GLYCOSIDE HYDROLASE FAMILY 57"/>
    <property type="match status" value="1"/>
</dbReference>